<reference evidence="3 4" key="1">
    <citation type="submission" date="2021-01" db="EMBL/GenBank/DDBJ databases">
        <title>Genomic Encyclopedia of Type Strains, Phase IV (KMG-IV): sequencing the most valuable type-strain genomes for metagenomic binning, comparative biology and taxonomic classification.</title>
        <authorList>
            <person name="Goeker M."/>
        </authorList>
    </citation>
    <scope>NUCLEOTIDE SEQUENCE [LARGE SCALE GENOMIC DNA]</scope>
    <source>
        <strain evidence="3 4">DSM 25879</strain>
    </source>
</reference>
<feature type="transmembrane region" description="Helical" evidence="1">
    <location>
        <begin position="126"/>
        <end position="146"/>
    </location>
</feature>
<sequence>MNSTIRKSDHHLEISFFLLRWLFLISAPIVFYFLHQDAPAFYDWSMFGVLWLFGFIYMAVTQAILHKSKQGTSLYFWNTKGGVIFDFVAFIWLIAITGGVYSPLFPIAYLIILHVAIYWELKGAVLFSFLLSIGTTFITIIGGTPFSTNLWLVYSMNQLFMLLMGLLGGFLVTRERKHYFEKRALEEVAKMDYLTNLRNHRSFQETLQNYLHTNQHFWLVLADLDRFKCVNDKYGHEMGDQVLAKVGSVLDYGVEGYSGTAFRYGGEEFSILFKSTDRDQVAAALKELKDKIENLRFLANENEFSISMSFGCVECTETESSNLVKMADDRLYEAKRAGRNTIIMNKTWIGTEQSHLEREYSEGEYRVEGK</sequence>
<gene>
    <name evidence="3" type="ORF">JOC95_004059</name>
</gene>
<dbReference type="Proteomes" id="UP000737402">
    <property type="component" value="Unassembled WGS sequence"/>
</dbReference>
<dbReference type="InterPro" id="IPR043128">
    <property type="entry name" value="Rev_trsase/Diguanyl_cyclase"/>
</dbReference>
<feature type="transmembrane region" description="Helical" evidence="1">
    <location>
        <begin position="101"/>
        <end position="119"/>
    </location>
</feature>
<dbReference type="PANTHER" id="PTHR45138">
    <property type="entry name" value="REGULATORY COMPONENTS OF SENSORY TRANSDUCTION SYSTEM"/>
    <property type="match status" value="1"/>
</dbReference>
<dbReference type="CDD" id="cd01949">
    <property type="entry name" value="GGDEF"/>
    <property type="match status" value="1"/>
</dbReference>
<evidence type="ECO:0000259" key="2">
    <source>
        <dbReference type="PROSITE" id="PS50887"/>
    </source>
</evidence>
<dbReference type="EMBL" id="JAFBED010000014">
    <property type="protein sequence ID" value="MBM7622148.1"/>
    <property type="molecule type" value="Genomic_DNA"/>
</dbReference>
<name>A0ABS2P610_9BACI</name>
<keyword evidence="1" id="KW-0812">Transmembrane</keyword>
<dbReference type="SUPFAM" id="SSF55073">
    <property type="entry name" value="Nucleotide cyclase"/>
    <property type="match status" value="1"/>
</dbReference>
<dbReference type="Pfam" id="PF00990">
    <property type="entry name" value="GGDEF"/>
    <property type="match status" value="1"/>
</dbReference>
<keyword evidence="1" id="KW-1133">Transmembrane helix</keyword>
<dbReference type="Gene3D" id="3.30.70.270">
    <property type="match status" value="1"/>
</dbReference>
<organism evidence="3 4">
    <name type="scientific">Sutcliffiella tianshenii</name>
    <dbReference type="NCBI Taxonomy" id="1463404"/>
    <lineage>
        <taxon>Bacteria</taxon>
        <taxon>Bacillati</taxon>
        <taxon>Bacillota</taxon>
        <taxon>Bacilli</taxon>
        <taxon>Bacillales</taxon>
        <taxon>Bacillaceae</taxon>
        <taxon>Sutcliffiella</taxon>
    </lineage>
</organism>
<dbReference type="InterPro" id="IPR000160">
    <property type="entry name" value="GGDEF_dom"/>
</dbReference>
<feature type="domain" description="GGDEF" evidence="2">
    <location>
        <begin position="215"/>
        <end position="347"/>
    </location>
</feature>
<dbReference type="PANTHER" id="PTHR45138:SF9">
    <property type="entry name" value="DIGUANYLATE CYCLASE DGCM-RELATED"/>
    <property type="match status" value="1"/>
</dbReference>
<dbReference type="SMART" id="SM00267">
    <property type="entry name" value="GGDEF"/>
    <property type="match status" value="1"/>
</dbReference>
<dbReference type="InterPro" id="IPR050469">
    <property type="entry name" value="Diguanylate_Cyclase"/>
</dbReference>
<keyword evidence="1" id="KW-0472">Membrane</keyword>
<dbReference type="PROSITE" id="PS50887">
    <property type="entry name" value="GGDEF"/>
    <property type="match status" value="1"/>
</dbReference>
<dbReference type="RefSeq" id="WP_204419524.1">
    <property type="nucleotide sequence ID" value="NZ_JAFBED010000014.1"/>
</dbReference>
<feature type="transmembrane region" description="Helical" evidence="1">
    <location>
        <begin position="77"/>
        <end position="95"/>
    </location>
</feature>
<dbReference type="NCBIfam" id="TIGR00254">
    <property type="entry name" value="GGDEF"/>
    <property type="match status" value="1"/>
</dbReference>
<feature type="transmembrane region" description="Helical" evidence="1">
    <location>
        <begin position="46"/>
        <end position="65"/>
    </location>
</feature>
<accession>A0ABS2P610</accession>
<evidence type="ECO:0000256" key="1">
    <source>
        <dbReference type="SAM" id="Phobius"/>
    </source>
</evidence>
<keyword evidence="4" id="KW-1185">Reference proteome</keyword>
<feature type="transmembrane region" description="Helical" evidence="1">
    <location>
        <begin position="152"/>
        <end position="173"/>
    </location>
</feature>
<dbReference type="InterPro" id="IPR029787">
    <property type="entry name" value="Nucleotide_cyclase"/>
</dbReference>
<comment type="caution">
    <text evidence="3">The sequence shown here is derived from an EMBL/GenBank/DDBJ whole genome shotgun (WGS) entry which is preliminary data.</text>
</comment>
<feature type="transmembrane region" description="Helical" evidence="1">
    <location>
        <begin position="12"/>
        <end position="34"/>
    </location>
</feature>
<proteinExistence type="predicted"/>
<evidence type="ECO:0000313" key="3">
    <source>
        <dbReference type="EMBL" id="MBM7622148.1"/>
    </source>
</evidence>
<evidence type="ECO:0000313" key="4">
    <source>
        <dbReference type="Proteomes" id="UP000737402"/>
    </source>
</evidence>
<protein>
    <submittedName>
        <fullName evidence="3">Diguanylate cyclase (GGDEF)-like protein</fullName>
    </submittedName>
</protein>